<protein>
    <recommendedName>
        <fullName evidence="5">Cytochrome c domain-containing protein</fullName>
    </recommendedName>
</protein>
<dbReference type="InterPro" id="IPR036909">
    <property type="entry name" value="Cyt_c-like_dom_sf"/>
</dbReference>
<comment type="caution">
    <text evidence="6">The sequence shown here is derived from an EMBL/GenBank/DDBJ whole genome shotgun (WGS) entry which is preliminary data.</text>
</comment>
<proteinExistence type="predicted"/>
<evidence type="ECO:0000313" key="6">
    <source>
        <dbReference type="EMBL" id="RDE50253.1"/>
    </source>
</evidence>
<name>A0A369XJD8_9PROT</name>
<keyword evidence="2 4" id="KW-0479">Metal-binding</keyword>
<organism evidence="6 7">
    <name type="scientific">Candidatus Accumulibacter meliphilus</name>
    <dbReference type="NCBI Taxonomy" id="2211374"/>
    <lineage>
        <taxon>Bacteria</taxon>
        <taxon>Pseudomonadati</taxon>
        <taxon>Pseudomonadota</taxon>
        <taxon>Betaproteobacteria</taxon>
        <taxon>Candidatus Accumulibacter</taxon>
    </lineage>
</organism>
<dbReference type="GO" id="GO:0046872">
    <property type="term" value="F:metal ion binding"/>
    <property type="evidence" value="ECO:0007669"/>
    <property type="project" value="UniProtKB-KW"/>
</dbReference>
<dbReference type="GO" id="GO:0020037">
    <property type="term" value="F:heme binding"/>
    <property type="evidence" value="ECO:0007669"/>
    <property type="project" value="InterPro"/>
</dbReference>
<evidence type="ECO:0000256" key="1">
    <source>
        <dbReference type="ARBA" id="ARBA00022617"/>
    </source>
</evidence>
<dbReference type="PROSITE" id="PS51007">
    <property type="entry name" value="CYTC"/>
    <property type="match status" value="1"/>
</dbReference>
<dbReference type="GO" id="GO:0004130">
    <property type="term" value="F:cytochrome-c peroxidase activity"/>
    <property type="evidence" value="ECO:0007669"/>
    <property type="project" value="TreeGrafter"/>
</dbReference>
<dbReference type="Gene3D" id="1.10.760.10">
    <property type="entry name" value="Cytochrome c-like domain"/>
    <property type="match status" value="1"/>
</dbReference>
<dbReference type="Proteomes" id="UP000253831">
    <property type="component" value="Unassembled WGS sequence"/>
</dbReference>
<gene>
    <name evidence="6" type="ORF">DVS81_12345</name>
</gene>
<evidence type="ECO:0000256" key="3">
    <source>
        <dbReference type="ARBA" id="ARBA00023004"/>
    </source>
</evidence>
<evidence type="ECO:0000256" key="2">
    <source>
        <dbReference type="ARBA" id="ARBA00022723"/>
    </source>
</evidence>
<dbReference type="AlphaFoldDB" id="A0A369XJD8"/>
<dbReference type="GO" id="GO:0009055">
    <property type="term" value="F:electron transfer activity"/>
    <property type="evidence" value="ECO:0007669"/>
    <property type="project" value="InterPro"/>
</dbReference>
<evidence type="ECO:0000313" key="7">
    <source>
        <dbReference type="Proteomes" id="UP000253831"/>
    </source>
</evidence>
<sequence>MFVVAPVLAGSVDFTAEERARIESHGPWPPPRTPFDDFRDALSRGDTVTAARYPAAAQRGLEIFVGSGRCFFCRAGPSFTNGEFADVGRPFFSAGGVDAGRWGGLQQWLASPYNRLGAFSDAPPDAARAVATKHVVMEPRHYGEFKVPGLRGLLATAPSFHDGSAATVEAVVRHYSELDAGRLHADGARLLQAWQLSPPQVADLAAFLKTLSAPAKAAKGSPVRAR</sequence>
<dbReference type="SUPFAM" id="SSF46626">
    <property type="entry name" value="Cytochrome c"/>
    <property type="match status" value="1"/>
</dbReference>
<dbReference type="EMBL" id="QPGA01000023">
    <property type="protein sequence ID" value="RDE50253.1"/>
    <property type="molecule type" value="Genomic_DNA"/>
</dbReference>
<evidence type="ECO:0000259" key="5">
    <source>
        <dbReference type="PROSITE" id="PS51007"/>
    </source>
</evidence>
<keyword evidence="1 4" id="KW-0349">Heme</keyword>
<accession>A0A369XJD8</accession>
<dbReference type="PANTHER" id="PTHR30600">
    <property type="entry name" value="CYTOCHROME C PEROXIDASE-RELATED"/>
    <property type="match status" value="1"/>
</dbReference>
<reference evidence="6 7" key="1">
    <citation type="submission" date="2018-05" db="EMBL/GenBank/DDBJ databases">
        <title>Integrated omic analyses show evidence that a Ca. Accumulibacter phosphatis strain performs denitrification under micro-aerobic conditions.</title>
        <authorList>
            <person name="Camejo P.Y."/>
            <person name="Katherine M.D."/>
            <person name="Daniel N.R."/>
        </authorList>
    </citation>
    <scope>NUCLEOTIDE SEQUENCE [LARGE SCALE GENOMIC DNA]</scope>
    <source>
        <strain evidence="6">UW-LDO-IC</strain>
    </source>
</reference>
<evidence type="ECO:0000256" key="4">
    <source>
        <dbReference type="PROSITE-ProRule" id="PRU00433"/>
    </source>
</evidence>
<dbReference type="InterPro" id="IPR051395">
    <property type="entry name" value="Cytochrome_c_Peroxidase/MauG"/>
</dbReference>
<dbReference type="InterPro" id="IPR009056">
    <property type="entry name" value="Cyt_c-like_dom"/>
</dbReference>
<keyword evidence="3 4" id="KW-0408">Iron</keyword>
<feature type="domain" description="Cytochrome c" evidence="5">
    <location>
        <begin position="55"/>
        <end position="212"/>
    </location>
</feature>